<gene>
    <name evidence="1" type="ORF">PFY12_14540</name>
</gene>
<reference evidence="1 2" key="1">
    <citation type="submission" date="2023-01" db="EMBL/GenBank/DDBJ databases">
        <title>Complete genome of Chryseobacterium camelliae VAN22-5A.</title>
        <authorList>
            <person name="Zong G."/>
            <person name="Cao G."/>
        </authorList>
    </citation>
    <scope>NUCLEOTIDE SEQUENCE [LARGE SCALE GENOMIC DNA]</scope>
    <source>
        <strain evidence="1 2">VAN22-5A</strain>
    </source>
</reference>
<protein>
    <submittedName>
        <fullName evidence="1">Uncharacterized protein</fullName>
    </submittedName>
</protein>
<evidence type="ECO:0000313" key="1">
    <source>
        <dbReference type="EMBL" id="WBV60243.1"/>
    </source>
</evidence>
<accession>A0ABY7QKP2</accession>
<sequence length="166" mass="19484">MDRLELINKGADAVRNTPLLFNAYKQFLIEDWGELPQGCFGCQFNNHFSQWKNQVLNNNIIPMEKKAENNNKTYVLKDRGTLKYLYGDVWSSNSSDEDWIRYLELKPEAKDLFYVLPVSLEKTTEDVIIEDDYKKKELNEMPMTEDVVVDEVVEVEKPKRGRKKQA</sequence>
<evidence type="ECO:0000313" key="2">
    <source>
        <dbReference type="Proteomes" id="UP001210978"/>
    </source>
</evidence>
<dbReference type="EMBL" id="CP115859">
    <property type="protein sequence ID" value="WBV60243.1"/>
    <property type="molecule type" value="Genomic_DNA"/>
</dbReference>
<dbReference type="Proteomes" id="UP001210978">
    <property type="component" value="Chromosome"/>
</dbReference>
<dbReference type="RefSeq" id="WP_271148579.1">
    <property type="nucleotide sequence ID" value="NZ_CP115859.1"/>
</dbReference>
<organism evidence="1 2">
    <name type="scientific">Chryseobacterium camelliae</name>
    <dbReference type="NCBI Taxonomy" id="1265445"/>
    <lineage>
        <taxon>Bacteria</taxon>
        <taxon>Pseudomonadati</taxon>
        <taxon>Bacteroidota</taxon>
        <taxon>Flavobacteriia</taxon>
        <taxon>Flavobacteriales</taxon>
        <taxon>Weeksellaceae</taxon>
        <taxon>Chryseobacterium group</taxon>
        <taxon>Chryseobacterium</taxon>
    </lineage>
</organism>
<name>A0ABY7QKP2_9FLAO</name>
<proteinExistence type="predicted"/>
<keyword evidence="2" id="KW-1185">Reference proteome</keyword>